<dbReference type="PANTHER" id="PTHR12110:SF53">
    <property type="entry name" value="BLR5974 PROTEIN"/>
    <property type="match status" value="1"/>
</dbReference>
<evidence type="ECO:0000313" key="3">
    <source>
        <dbReference type="Proteomes" id="UP000631576"/>
    </source>
</evidence>
<dbReference type="InterPro" id="IPR036237">
    <property type="entry name" value="Xyl_isomerase-like_sf"/>
</dbReference>
<dbReference type="RefSeq" id="WP_186864306.1">
    <property type="nucleotide sequence ID" value="NZ_JACOPE010000001.1"/>
</dbReference>
<accession>A0ABR7G3T1</accession>
<name>A0ABR7G3T1_9FIRM</name>
<dbReference type="EMBL" id="JACOPE010000001">
    <property type="protein sequence ID" value="MBC5682103.1"/>
    <property type="molecule type" value="Genomic_DNA"/>
</dbReference>
<keyword evidence="3" id="KW-1185">Reference proteome</keyword>
<comment type="caution">
    <text evidence="2">The sequence shown here is derived from an EMBL/GenBank/DDBJ whole genome shotgun (WGS) entry which is preliminary data.</text>
</comment>
<evidence type="ECO:0000313" key="2">
    <source>
        <dbReference type="EMBL" id="MBC5682103.1"/>
    </source>
</evidence>
<protein>
    <submittedName>
        <fullName evidence="2">Sugar phosphate isomerase/epimerase</fullName>
    </submittedName>
</protein>
<proteinExistence type="predicted"/>
<evidence type="ECO:0000259" key="1">
    <source>
        <dbReference type="Pfam" id="PF01261"/>
    </source>
</evidence>
<dbReference type="InterPro" id="IPR013022">
    <property type="entry name" value="Xyl_isomerase-like_TIM-brl"/>
</dbReference>
<dbReference type="Proteomes" id="UP000631576">
    <property type="component" value="Unassembled WGS sequence"/>
</dbReference>
<dbReference type="GO" id="GO:0016853">
    <property type="term" value="F:isomerase activity"/>
    <property type="evidence" value="ECO:0007669"/>
    <property type="project" value="UniProtKB-KW"/>
</dbReference>
<dbReference type="PANTHER" id="PTHR12110">
    <property type="entry name" value="HYDROXYPYRUVATE ISOMERASE"/>
    <property type="match status" value="1"/>
</dbReference>
<dbReference type="SUPFAM" id="SSF51658">
    <property type="entry name" value="Xylose isomerase-like"/>
    <property type="match status" value="1"/>
</dbReference>
<dbReference type="InterPro" id="IPR050312">
    <property type="entry name" value="IolE/XylAMocC-like"/>
</dbReference>
<organism evidence="2 3">
    <name type="scientific">Ruminococcus hominis</name>
    <dbReference type="NCBI Taxonomy" id="2763065"/>
    <lineage>
        <taxon>Bacteria</taxon>
        <taxon>Bacillati</taxon>
        <taxon>Bacillota</taxon>
        <taxon>Clostridia</taxon>
        <taxon>Eubacteriales</taxon>
        <taxon>Oscillospiraceae</taxon>
        <taxon>Ruminococcus</taxon>
    </lineage>
</organism>
<reference evidence="2 3" key="1">
    <citation type="submission" date="2020-08" db="EMBL/GenBank/DDBJ databases">
        <title>Genome public.</title>
        <authorList>
            <person name="Liu C."/>
            <person name="Sun Q."/>
        </authorList>
    </citation>
    <scope>NUCLEOTIDE SEQUENCE [LARGE SCALE GENOMIC DNA]</scope>
    <source>
        <strain evidence="2 3">NSJ-13</strain>
    </source>
</reference>
<dbReference type="Pfam" id="PF01261">
    <property type="entry name" value="AP_endonuc_2"/>
    <property type="match status" value="1"/>
</dbReference>
<gene>
    <name evidence="2" type="ORF">H8S40_00610</name>
</gene>
<feature type="domain" description="Xylose isomerase-like TIM barrel" evidence="1">
    <location>
        <begin position="22"/>
        <end position="269"/>
    </location>
</feature>
<dbReference type="Gene3D" id="3.20.20.150">
    <property type="entry name" value="Divalent-metal-dependent TIM barrel enzymes"/>
    <property type="match status" value="1"/>
</dbReference>
<sequence>MKIGVRAHDYGKMKIEELAQTLHERGYNCAQLALPKAFAEIDSYDDITVAHLDKIRTEFEKHEIEIPVFGCYMDLGNPDDMVREKAVETFKKCLAYNKELGATVVGTETAYPHLSKEEKKIWYPYMMDSVKRIVDEAARLDVKAAIEPVYWHPLENLEAILDVMNQIQDEKHLRMIFDASNLLEFPDTTNQYAYWSEWLNEAGKYIEAMHIKDFKLDENGQYCPTLLGEGVIQYQAISEWLHKNRPDMYLLREEMNPQTDKKDIEYLKNL</sequence>
<keyword evidence="2" id="KW-0413">Isomerase</keyword>